<accession>A0A7M4EXY2</accession>
<evidence type="ECO:0000256" key="1">
    <source>
        <dbReference type="ARBA" id="ARBA00004496"/>
    </source>
</evidence>
<evidence type="ECO:0000256" key="10">
    <source>
        <dbReference type="ARBA" id="ARBA00023159"/>
    </source>
</evidence>
<dbReference type="InterPro" id="IPR014935">
    <property type="entry name" value="SRC/p160_LXXLL"/>
</dbReference>
<dbReference type="Gene3D" id="4.10.280.10">
    <property type="entry name" value="Helix-loop-helix DNA-binding domain"/>
    <property type="match status" value="1"/>
</dbReference>
<comment type="catalytic activity">
    <reaction evidence="14">
        <text>L-lysyl-[protein] + acetyl-CoA = N(6)-acetyl-L-lysyl-[protein] + CoA + H(+)</text>
        <dbReference type="Rhea" id="RHEA:45948"/>
        <dbReference type="Rhea" id="RHEA-COMP:9752"/>
        <dbReference type="Rhea" id="RHEA-COMP:10731"/>
        <dbReference type="ChEBI" id="CHEBI:15378"/>
        <dbReference type="ChEBI" id="CHEBI:29969"/>
        <dbReference type="ChEBI" id="CHEBI:57287"/>
        <dbReference type="ChEBI" id="CHEBI:57288"/>
        <dbReference type="ChEBI" id="CHEBI:61930"/>
        <dbReference type="EC" id="2.3.1.48"/>
    </reaction>
</comment>
<feature type="compositionally biased region" description="Polar residues" evidence="16">
    <location>
        <begin position="455"/>
        <end position="483"/>
    </location>
</feature>
<dbReference type="InterPro" id="IPR056193">
    <property type="entry name" value="bHLH_NCOA1-3"/>
</dbReference>
<feature type="compositionally biased region" description="Polar residues" evidence="16">
    <location>
        <begin position="833"/>
        <end position="858"/>
    </location>
</feature>
<sequence length="1289" mass="141625">MSGLGENSLDSLTNESRKRKSLPCDTPGPGLNCSGEKRRREQESKYIEELAELISANLSDIDNFNVKPDKCAILKETVRQIRQIKEQGKASLLNDDDVQKADVSSTGQGVIDKDSLGPLLLQALDGFLFVVNRDGNIVFVSENVTQYLQYKQEDLVNTSVYSILHEEDRKDFLKNLPKAAVNGVAWTNETPRQKSHTFNCRMMVKTSHDLLEDVGSNQDTRQRYETMQCFALSQPRAMMEEGEDLQSCMICVARRITTVERVFPTNPESFITRHDLSGKLINIDTNSLRSSMRPGFEDIIRRCIQRFLCHNDGQTWSNKRHYQEAYIQGHAETPLYRFSLADGTIVTAQTKSKLFRNPVTNDRHGFVSTHLLQREQNGYRPNPNPMGQSIRAPTAGSTNSVGAIMNMPPGQSMPIQNRNYGMGDPNAVGQMSSTRYGGPGNMGPMNSGPGMQSSAFQNNNYGLNMSSPPHGSPGLTSSQQNLMISPRNRGSPKMGSHQFSPVAGMHSPMGSATNTGNNSFSSSSLSALQAISEGVGTSLLSTLSSPGPKLDNSPNMNIAQQSKMGNQDSKSPVLYCEQSQVESSMCQSNSRDLLTDKDNKEGSLEGSESQRGPSESKGHKKLLQLLTCSSEERGHATLSNSPLDSNCKESSTNVTSPSGVSSSTSGGVSSSSNMHGSLLQEKHRILHKLLQNGNSPAEVAKITAEATGKDTYHESSNTNPSGEGTIKQEQLSPKKKENNALLRYLLDKDDIKDPLSKDIKPKVESLDSKMGQCSSSSISTSNQEKEIKVKIEPREIMIYMLFIVPGAPNRSMTMNQHPAGDWGLPNSKVNRLEPTSSSSMMRPGTDYNTSLPRPTIGSSVPGLPIRSNSIPGTRPILQQQMIHMRPNEINMGMGGNPYAQPGPPSQPASWPDSMLAIDQGSRGSQNRQLVRSSLDDLLCPPPNVEGQNDERALLDQLHTLLSNTDVTGLEEIDRALGIPDLVNQGQTLEPKQDTFQGQESAVMIDQKPPLYGQPYQGQGTAVPGGFSNMQGQQPSFNSMMNQISQQSNFPLPSVHPRASVMRPRTSTPKQLRMQLQQRLQGQQVIFLLLYLHFMPYSKDRQGFLNAQMMAQRNRELLSHHIRQQRMAMIMQQQQQQQQQPQAFSPPPNVTASGSMDSALAGPPMAQVPPQQFPYPPNYGINQQPDPAFSRVSSPPNPMMSSRIGPAQNPMMQHPQTAPMYQSPEMKGWPSGTMARSSSFSQQQFSHQGNPATYNMMHMNGTGGHIGQMNLNTMPMSGMPMGPDQVKGLQ</sequence>
<dbReference type="InterPro" id="IPR000014">
    <property type="entry name" value="PAS"/>
</dbReference>
<keyword evidence="9" id="KW-0805">Transcription regulation</keyword>
<dbReference type="SUPFAM" id="SSF55785">
    <property type="entry name" value="PYP-like sensor domain (PAS domain)"/>
    <property type="match status" value="2"/>
</dbReference>
<evidence type="ECO:0000259" key="17">
    <source>
        <dbReference type="PROSITE" id="PS50112"/>
    </source>
</evidence>
<evidence type="ECO:0000256" key="8">
    <source>
        <dbReference type="ARBA" id="ARBA00022990"/>
    </source>
</evidence>
<dbReference type="InterPro" id="IPR013767">
    <property type="entry name" value="PAS_fold"/>
</dbReference>
<dbReference type="InterPro" id="IPR009110">
    <property type="entry name" value="Nuc_rcpt_coact"/>
</dbReference>
<feature type="region of interest" description="Disordered" evidence="16">
    <location>
        <begin position="706"/>
        <end position="734"/>
    </location>
</feature>
<dbReference type="CDD" id="cd00130">
    <property type="entry name" value="PAS"/>
    <property type="match status" value="1"/>
</dbReference>
<comment type="subcellular location">
    <subcellularLocation>
        <location evidence="1">Cytoplasm</location>
    </subcellularLocation>
</comment>
<evidence type="ECO:0000256" key="12">
    <source>
        <dbReference type="ARBA" id="ARBA00023242"/>
    </source>
</evidence>
<keyword evidence="20" id="KW-1185">Reference proteome</keyword>
<gene>
    <name evidence="19" type="primary">NCOA3</name>
</gene>
<dbReference type="SMART" id="SM00091">
    <property type="entry name" value="PAS"/>
    <property type="match status" value="1"/>
</dbReference>
<dbReference type="GO" id="GO:0032870">
    <property type="term" value="P:cellular response to hormone stimulus"/>
    <property type="evidence" value="ECO:0007669"/>
    <property type="project" value="TreeGrafter"/>
</dbReference>
<dbReference type="Ensembl" id="ENSCPRT00005019302.1">
    <property type="protein sequence ID" value="ENSCPRP00005016474.1"/>
    <property type="gene ID" value="ENSCPRG00005010948.1"/>
</dbReference>
<dbReference type="Pfam" id="PF08815">
    <property type="entry name" value="Nuc_rec_co-act"/>
    <property type="match status" value="1"/>
</dbReference>
<dbReference type="Gene3D" id="6.10.140.410">
    <property type="match status" value="1"/>
</dbReference>
<dbReference type="PANTHER" id="PTHR10684">
    <property type="entry name" value="NUCLEAR RECEPTOR COACTIVATOR"/>
    <property type="match status" value="1"/>
</dbReference>
<evidence type="ECO:0000313" key="19">
    <source>
        <dbReference type="Ensembl" id="ENSCPRP00005016474.1"/>
    </source>
</evidence>
<dbReference type="GO" id="GO:0005634">
    <property type="term" value="C:nucleus"/>
    <property type="evidence" value="ECO:0007669"/>
    <property type="project" value="InterPro"/>
</dbReference>
<dbReference type="InterPro" id="IPR035965">
    <property type="entry name" value="PAS-like_dom_sf"/>
</dbReference>
<reference evidence="19" key="1">
    <citation type="submission" date="2025-08" db="UniProtKB">
        <authorList>
            <consortium name="Ensembl"/>
        </authorList>
    </citation>
    <scope>IDENTIFICATION</scope>
</reference>
<feature type="region of interest" description="Disordered" evidence="16">
    <location>
        <begin position="833"/>
        <end position="869"/>
    </location>
</feature>
<dbReference type="PANTHER" id="PTHR10684:SF3">
    <property type="entry name" value="NUCLEAR RECEPTOR COACTIVATOR 3"/>
    <property type="match status" value="1"/>
</dbReference>
<evidence type="ECO:0000256" key="3">
    <source>
        <dbReference type="ARBA" id="ARBA00013184"/>
    </source>
</evidence>
<dbReference type="GO" id="GO:0005737">
    <property type="term" value="C:cytoplasm"/>
    <property type="evidence" value="ECO:0007669"/>
    <property type="project" value="UniProtKB-SubCell"/>
</dbReference>
<dbReference type="Proteomes" id="UP000594220">
    <property type="component" value="Unplaced"/>
</dbReference>
<dbReference type="PROSITE" id="PS50888">
    <property type="entry name" value="BHLH"/>
    <property type="match status" value="1"/>
</dbReference>
<dbReference type="InterPro" id="IPR011598">
    <property type="entry name" value="bHLH_dom"/>
</dbReference>
<keyword evidence="4" id="KW-0963">Cytoplasm</keyword>
<feature type="region of interest" description="Disordered" evidence="16">
    <location>
        <begin position="634"/>
        <end position="675"/>
    </location>
</feature>
<dbReference type="Gene3D" id="3.30.450.20">
    <property type="entry name" value="PAS domain"/>
    <property type="match status" value="2"/>
</dbReference>
<evidence type="ECO:0000256" key="16">
    <source>
        <dbReference type="SAM" id="MobiDB-lite"/>
    </source>
</evidence>
<feature type="domain" description="BHLH" evidence="18">
    <location>
        <begin position="27"/>
        <end position="84"/>
    </location>
</feature>
<name>A0A7M4EXY2_CROPO</name>
<reference evidence="19" key="2">
    <citation type="submission" date="2025-09" db="UniProtKB">
        <authorList>
            <consortium name="Ensembl"/>
        </authorList>
    </citation>
    <scope>IDENTIFICATION</scope>
</reference>
<feature type="region of interest" description="Disordered" evidence="16">
    <location>
        <begin position="896"/>
        <end position="926"/>
    </location>
</feature>
<keyword evidence="11" id="KW-0804">Transcription</keyword>
<feature type="region of interest" description="Disordered" evidence="16">
    <location>
        <begin position="539"/>
        <end position="571"/>
    </location>
</feature>
<keyword evidence="13" id="KW-0012">Acyltransferase</keyword>
<dbReference type="InterPro" id="IPR032565">
    <property type="entry name" value="NCOA2/3_DUF4927"/>
</dbReference>
<keyword evidence="10" id="KW-0010">Activator</keyword>
<keyword evidence="12" id="KW-0539">Nucleus</keyword>
<feature type="region of interest" description="Disordered" evidence="16">
    <location>
        <begin position="1127"/>
        <end position="1185"/>
    </location>
</feature>
<dbReference type="Pfam" id="PF07469">
    <property type="entry name" value="DUF1518"/>
    <property type="match status" value="1"/>
</dbReference>
<dbReference type="PROSITE" id="PS50112">
    <property type="entry name" value="PAS"/>
    <property type="match status" value="1"/>
</dbReference>
<protein>
    <recommendedName>
        <fullName evidence="15">Nuclear receptor coactivator 3</fullName>
        <ecNumber evidence="3">2.3.1.48</ecNumber>
    </recommendedName>
</protein>
<dbReference type="SMART" id="SM01151">
    <property type="entry name" value="DUF1518"/>
    <property type="match status" value="1"/>
</dbReference>
<proteinExistence type="inferred from homology"/>
<keyword evidence="8" id="KW-0007">Acetylation</keyword>
<feature type="compositionally biased region" description="Polar residues" evidence="16">
    <location>
        <begin position="714"/>
        <end position="731"/>
    </location>
</feature>
<evidence type="ECO:0000256" key="13">
    <source>
        <dbReference type="ARBA" id="ARBA00023315"/>
    </source>
</evidence>
<evidence type="ECO:0000256" key="2">
    <source>
        <dbReference type="ARBA" id="ARBA00009933"/>
    </source>
</evidence>
<evidence type="ECO:0000256" key="7">
    <source>
        <dbReference type="ARBA" id="ARBA00022737"/>
    </source>
</evidence>
<evidence type="ECO:0000256" key="5">
    <source>
        <dbReference type="ARBA" id="ARBA00022553"/>
    </source>
</evidence>
<evidence type="ECO:0000256" key="15">
    <source>
        <dbReference type="ARBA" id="ARBA00067176"/>
    </source>
</evidence>
<dbReference type="GO" id="GO:0046983">
    <property type="term" value="F:protein dimerization activity"/>
    <property type="evidence" value="ECO:0007669"/>
    <property type="project" value="InterPro"/>
</dbReference>
<dbReference type="FunFam" id="3.30.450.20:FF:000008">
    <property type="entry name" value="Nuclear receptor coactivator"/>
    <property type="match status" value="1"/>
</dbReference>
<keyword evidence="6" id="KW-0808">Transferase</keyword>
<dbReference type="Pfam" id="PF16665">
    <property type="entry name" value="NCOA_u2"/>
    <property type="match status" value="1"/>
</dbReference>
<evidence type="ECO:0000256" key="14">
    <source>
        <dbReference type="ARBA" id="ARBA00048017"/>
    </source>
</evidence>
<dbReference type="GeneTree" id="ENSGT00950000183021"/>
<feature type="compositionally biased region" description="Low complexity" evidence="16">
    <location>
        <begin position="445"/>
        <end position="454"/>
    </location>
</feature>
<evidence type="ECO:0000259" key="18">
    <source>
        <dbReference type="PROSITE" id="PS50888"/>
    </source>
</evidence>
<feature type="compositionally biased region" description="Low complexity" evidence="16">
    <location>
        <begin position="1127"/>
        <end position="1142"/>
    </location>
</feature>
<evidence type="ECO:0000313" key="20">
    <source>
        <dbReference type="Proteomes" id="UP000594220"/>
    </source>
</evidence>
<dbReference type="Pfam" id="PF08832">
    <property type="entry name" value="SRC-1"/>
    <property type="match status" value="1"/>
</dbReference>
<dbReference type="GO" id="GO:0061733">
    <property type="term" value="F:protein-lysine-acetyltransferase activity"/>
    <property type="evidence" value="ECO:0007669"/>
    <property type="project" value="UniProtKB-EC"/>
</dbReference>
<dbReference type="FunFam" id="3.30.450.20:FF:000027">
    <property type="entry name" value="Nuclear receptor coactivator 3"/>
    <property type="match status" value="1"/>
</dbReference>
<dbReference type="SUPFAM" id="SSF69125">
    <property type="entry name" value="Nuclear receptor coactivator interlocking domain"/>
    <property type="match status" value="1"/>
</dbReference>
<feature type="region of interest" description="Disordered" evidence="16">
    <location>
        <begin position="1"/>
        <end position="39"/>
    </location>
</feature>
<dbReference type="Pfam" id="PF14598">
    <property type="entry name" value="PAS_11"/>
    <property type="match status" value="1"/>
</dbReference>
<dbReference type="GO" id="GO:0003713">
    <property type="term" value="F:transcription coactivator activity"/>
    <property type="evidence" value="ECO:0007669"/>
    <property type="project" value="InterPro"/>
</dbReference>
<feature type="region of interest" description="Disordered" evidence="16">
    <location>
        <begin position="445"/>
        <end position="496"/>
    </location>
</feature>
<keyword evidence="5" id="KW-0597">Phosphoprotein</keyword>
<feature type="compositionally biased region" description="Low complexity" evidence="16">
    <location>
        <begin position="650"/>
        <end position="672"/>
    </location>
</feature>
<evidence type="ECO:0000256" key="6">
    <source>
        <dbReference type="ARBA" id="ARBA00022679"/>
    </source>
</evidence>
<dbReference type="Pfam" id="PF00989">
    <property type="entry name" value="PAS"/>
    <property type="match status" value="1"/>
</dbReference>
<dbReference type="GO" id="GO:0045944">
    <property type="term" value="P:positive regulation of transcription by RNA polymerase II"/>
    <property type="evidence" value="ECO:0007669"/>
    <property type="project" value="TreeGrafter"/>
</dbReference>
<feature type="compositionally biased region" description="Basic and acidic residues" evidence="16">
    <location>
        <begin position="593"/>
        <end position="603"/>
    </location>
</feature>
<dbReference type="InterPro" id="IPR017426">
    <property type="entry name" value="Nuclear_rcpt_coactivator"/>
</dbReference>
<evidence type="ECO:0000256" key="11">
    <source>
        <dbReference type="ARBA" id="ARBA00023163"/>
    </source>
</evidence>
<dbReference type="SUPFAM" id="SSF47459">
    <property type="entry name" value="HLH, helix-loop-helix DNA-binding domain"/>
    <property type="match status" value="1"/>
</dbReference>
<feature type="domain" description="PAS" evidence="17">
    <location>
        <begin position="120"/>
        <end position="183"/>
    </location>
</feature>
<dbReference type="InterPro" id="IPR037077">
    <property type="entry name" value="Nuc_rcpt_coact_Ncoa_int_sf"/>
</dbReference>
<evidence type="ECO:0000256" key="4">
    <source>
        <dbReference type="ARBA" id="ARBA00022490"/>
    </source>
</evidence>
<feature type="region of interest" description="Disordered" evidence="16">
    <location>
        <begin position="585"/>
        <end position="619"/>
    </location>
</feature>
<evidence type="ECO:0000256" key="9">
    <source>
        <dbReference type="ARBA" id="ARBA00023015"/>
    </source>
</evidence>
<feature type="compositionally biased region" description="Polar residues" evidence="16">
    <location>
        <begin position="552"/>
        <end position="570"/>
    </location>
</feature>
<dbReference type="SMART" id="SM00353">
    <property type="entry name" value="HLH"/>
    <property type="match status" value="1"/>
</dbReference>
<dbReference type="Pfam" id="PF23172">
    <property type="entry name" value="bHLH_NCOA"/>
    <property type="match status" value="1"/>
</dbReference>
<dbReference type="Pfam" id="PF16279">
    <property type="entry name" value="DUF4927"/>
    <property type="match status" value="1"/>
</dbReference>
<dbReference type="FunFam" id="4.10.280.10:FF:000008">
    <property type="entry name" value="Nuclear receptor coactivator"/>
    <property type="match status" value="1"/>
</dbReference>
<dbReference type="InterPro" id="IPR014920">
    <property type="entry name" value="Nuc_rcpt_coact_Ncoa-typ"/>
</dbReference>
<keyword evidence="7" id="KW-0677">Repeat</keyword>
<organism evidence="19 20">
    <name type="scientific">Crocodylus porosus</name>
    <name type="common">Saltwater crocodile</name>
    <name type="synonym">Estuarine crocodile</name>
    <dbReference type="NCBI Taxonomy" id="8502"/>
    <lineage>
        <taxon>Eukaryota</taxon>
        <taxon>Metazoa</taxon>
        <taxon>Chordata</taxon>
        <taxon>Craniata</taxon>
        <taxon>Vertebrata</taxon>
        <taxon>Euteleostomi</taxon>
        <taxon>Archelosauria</taxon>
        <taxon>Archosauria</taxon>
        <taxon>Crocodylia</taxon>
        <taxon>Longirostres</taxon>
        <taxon>Crocodylidae</taxon>
        <taxon>Crocodylus</taxon>
    </lineage>
</organism>
<comment type="similarity">
    <text evidence="2">Belongs to the SRC/p160 nuclear receptor coactivator family.</text>
</comment>
<dbReference type="InterPro" id="IPR036638">
    <property type="entry name" value="HLH_DNA-bd_sf"/>
</dbReference>
<dbReference type="GO" id="GO:0016922">
    <property type="term" value="F:nuclear receptor binding"/>
    <property type="evidence" value="ECO:0007669"/>
    <property type="project" value="InterPro"/>
</dbReference>
<dbReference type="InterPro" id="IPR010011">
    <property type="entry name" value="NCO_DUF1518"/>
</dbReference>
<dbReference type="EC" id="2.3.1.48" evidence="3"/>